<dbReference type="SMART" id="SM00233">
    <property type="entry name" value="PH"/>
    <property type="match status" value="1"/>
</dbReference>
<evidence type="ECO:0000256" key="6">
    <source>
        <dbReference type="ARBA" id="ARBA00062758"/>
    </source>
</evidence>
<evidence type="ECO:0000256" key="4">
    <source>
        <dbReference type="ARBA" id="ARBA00023136"/>
    </source>
</evidence>
<dbReference type="GO" id="GO:0009966">
    <property type="term" value="P:regulation of signal transduction"/>
    <property type="evidence" value="ECO:0007669"/>
    <property type="project" value="TreeGrafter"/>
</dbReference>
<evidence type="ECO:0000256" key="1">
    <source>
        <dbReference type="ARBA" id="ARBA00004413"/>
    </source>
</evidence>
<dbReference type="InterPro" id="IPR016024">
    <property type="entry name" value="ARM-type_fold"/>
</dbReference>
<dbReference type="Gene3D" id="2.30.29.30">
    <property type="entry name" value="Pleckstrin-homology domain (PH domain)/Phosphotyrosine-binding domain (PTB)"/>
    <property type="match status" value="1"/>
</dbReference>
<feature type="region of interest" description="Disordered" evidence="7">
    <location>
        <begin position="208"/>
        <end position="234"/>
    </location>
</feature>
<dbReference type="PROSITE" id="PS50003">
    <property type="entry name" value="PH_DOMAIN"/>
    <property type="match status" value="1"/>
</dbReference>
<keyword evidence="10" id="KW-1185">Reference proteome</keyword>
<comment type="subcellular location">
    <subcellularLocation>
        <location evidence="1">Cell membrane</location>
        <topology evidence="1">Peripheral membrane protein</topology>
        <orientation evidence="1">Cytoplasmic side</orientation>
    </subcellularLocation>
</comment>
<dbReference type="PANTHER" id="PTHR21630">
    <property type="entry name" value="VEPH-A/MELTED"/>
    <property type="match status" value="1"/>
</dbReference>
<dbReference type="GO" id="GO:0010314">
    <property type="term" value="F:phosphatidylinositol-5-phosphate binding"/>
    <property type="evidence" value="ECO:0007669"/>
    <property type="project" value="TreeGrafter"/>
</dbReference>
<dbReference type="InterPro" id="IPR039888">
    <property type="entry name" value="Melted-like"/>
</dbReference>
<evidence type="ECO:0000313" key="10">
    <source>
        <dbReference type="Proteomes" id="UP000322234"/>
    </source>
</evidence>
<keyword evidence="4" id="KW-0472">Membrane</keyword>
<evidence type="ECO:0000256" key="2">
    <source>
        <dbReference type="ARBA" id="ARBA00010187"/>
    </source>
</evidence>
<accession>A0A6B0QV79</accession>
<dbReference type="CDD" id="cd01264">
    <property type="entry name" value="PH_MELT_VEPH1"/>
    <property type="match status" value="1"/>
</dbReference>
<gene>
    <name evidence="9" type="ORF">E5288_WYG006326</name>
</gene>
<keyword evidence="3" id="KW-1003">Cell membrane</keyword>
<evidence type="ECO:0000259" key="8">
    <source>
        <dbReference type="PROSITE" id="PS50003"/>
    </source>
</evidence>
<evidence type="ECO:0000256" key="5">
    <source>
        <dbReference type="ARBA" id="ARBA00059998"/>
    </source>
</evidence>
<dbReference type="InterPro" id="IPR001849">
    <property type="entry name" value="PH_domain"/>
</dbReference>
<protein>
    <recommendedName>
        <fullName evidence="8">PH domain-containing protein</fullName>
    </recommendedName>
</protein>
<name>A0A6B0QV79_9CETA</name>
<reference evidence="9" key="1">
    <citation type="submission" date="2019-10" db="EMBL/GenBank/DDBJ databases">
        <title>The sequence and de novo assembly of the wild yak genome.</title>
        <authorList>
            <person name="Liu Y."/>
        </authorList>
    </citation>
    <scope>NUCLEOTIDE SEQUENCE [LARGE SCALE GENOMIC DNA]</scope>
    <source>
        <strain evidence="9">WY2019</strain>
    </source>
</reference>
<dbReference type="PANTHER" id="PTHR21630:SF10">
    <property type="entry name" value="VENTRICULAR ZONE-EXPRESSED PH DOMAIN-CONTAINING PROTEIN HOMOLOG 1"/>
    <property type="match status" value="1"/>
</dbReference>
<comment type="function">
    <text evidence="5">Interacts with TGF-beta receptor type-1 (TGFBR1) and inhibits dissociation of activated SMAD2 from TGFBR1, impeding its nuclear accumulation and resulting in impaired TGF-beta signaling. May also affect FOXO, Hippo and Wnt signaling.</text>
</comment>
<evidence type="ECO:0000256" key="7">
    <source>
        <dbReference type="SAM" id="MobiDB-lite"/>
    </source>
</evidence>
<dbReference type="SUPFAM" id="SSF48371">
    <property type="entry name" value="ARM repeat"/>
    <property type="match status" value="1"/>
</dbReference>
<dbReference type="InterPro" id="IPR011993">
    <property type="entry name" value="PH-like_dom_sf"/>
</dbReference>
<dbReference type="GO" id="GO:0005886">
    <property type="term" value="C:plasma membrane"/>
    <property type="evidence" value="ECO:0007669"/>
    <property type="project" value="UniProtKB-SubCell"/>
</dbReference>
<dbReference type="FunFam" id="2.30.29.30:FF:000138">
    <property type="entry name" value="Ventricular zone-expressed PH domain-containing protein-like 1"/>
    <property type="match status" value="1"/>
</dbReference>
<feature type="domain" description="PH" evidence="8">
    <location>
        <begin position="1116"/>
        <end position="1219"/>
    </location>
</feature>
<evidence type="ECO:0000256" key="3">
    <source>
        <dbReference type="ARBA" id="ARBA00022475"/>
    </source>
</evidence>
<comment type="similarity">
    <text evidence="2">Belongs to the MELT/VEPH family.</text>
</comment>
<proteinExistence type="inferred from homology"/>
<dbReference type="EMBL" id="VBQZ03000004">
    <property type="protein sequence ID" value="MXQ80236.1"/>
    <property type="molecule type" value="Genomic_DNA"/>
</dbReference>
<dbReference type="SUPFAM" id="SSF50729">
    <property type="entry name" value="PH domain-like"/>
    <property type="match status" value="1"/>
</dbReference>
<sequence>MLELEPWNSKQQFTTQALTVIFIKLQPVQDRVRNKKLSQALHWITPKKKDIRCYTFLQGSNRHGGVLPLASNVIQVKMTHQKEEVRGETRPVTVSSQLSSTWHLQGLNSPCQSLTGGQHPDYAELAARALYKCPVETKEDEVSSTWHGCLYREEEAGRLNTEMVYLKQCQWFQELAYSKGWILPISEAAGLSGLNKVTKIQFPSDKMAGPTRPCISSSSTAAKPQINKGGKPMLCTQGERSASRYDNPLVVSSKQKSERGRRSYSFAQFSMVSPGEGIKCTLGLTSRAGKRRCYRHTEPGRGDWLLLSMAKHFATSKETDPAYALQRKVGSAYIHIQRGHRTMTFIRVGSFPEDENLFEEIWQVLGIFVAGPLVSLWQEEKEKDIERRKRVSKKPPQSLEKNDLSRLVLGQKDLSRAGDLFSLEDSEIEDSLTEALEQIKIISSSSDYQTNNNDQAVVEICITRITTAIRETESIEKHAKALVGLWDSCLEHNLRPSGKDEDTPHAKIASDIMSCILQNYNRPPVMALAIPIAVKFLHRGNKELCRNMSNYLSLAAITKADLLADHTEVIVKSILQGNAMLLRVLPAVYEKQPQPINRHLTELLGLMSQLEQPEQYHLLRLLHVAAKRKQLEVVQKCIPFLIGQLKDSTHNDIILSILIEIAGYKPMALNSFLPMLKEIAERSPYLIGQMARIYGAVGHVDEERARSCLPFLVSQLASMEHSFHHILLLEIKSITDTFSSILGPQSRDIFCMSNSFTAISKLLTRQLETTKARNDRRKPSTEIEFLEKLEETKLTVDENEDHEELQVKIQAFEDKINAEDNTPGSLRRYSLDQVSKEERKGIRFNRSKSLALHTVLTNSLSAEDGEAIESKDTPASISLSEIEPLGQGHEMSPFKVDTDGSQLGNSSVSHQSIIHVASENLPEAVKKNYQEETPETTTSPVEYHDKLYLHLKENFSKVKAYAVEMVKKIPVPDQCTIEDSVRSCVAKLFFTCSLKGHYCLYSKSSFILISQEPQPWIQIMFLFQQSLFPEPLSIQSHSVQFLRALWEKTQKGGAHSFETAMIESTFPQQKDLDQVQLHLEEVRFFDVFGFSEAAGAWQCFMCNNPERATVINQDGQPLIEGKLKEKQVRWKFIKRWKTRYFTLAGNQLLFQKGKSKDDPDDSPIELSKVQSVKVVAKKRRDRSLPRAFEIFTDNKTYVFKAKNEKNAEEWLQCINVAVAQAKERESREVTTYL</sequence>
<comment type="caution">
    <text evidence="9">The sequence shown here is derived from an EMBL/GenBank/DDBJ whole genome shotgun (WGS) entry which is preliminary data.</text>
</comment>
<evidence type="ECO:0000313" key="9">
    <source>
        <dbReference type="EMBL" id="MXQ80236.1"/>
    </source>
</evidence>
<dbReference type="Pfam" id="PF00169">
    <property type="entry name" value="PH"/>
    <property type="match status" value="1"/>
</dbReference>
<organism evidence="9 10">
    <name type="scientific">Bos mutus</name>
    <name type="common">wild yak</name>
    <dbReference type="NCBI Taxonomy" id="72004"/>
    <lineage>
        <taxon>Eukaryota</taxon>
        <taxon>Metazoa</taxon>
        <taxon>Chordata</taxon>
        <taxon>Craniata</taxon>
        <taxon>Vertebrata</taxon>
        <taxon>Euteleostomi</taxon>
        <taxon>Mammalia</taxon>
        <taxon>Eutheria</taxon>
        <taxon>Laurasiatheria</taxon>
        <taxon>Artiodactyla</taxon>
        <taxon>Ruminantia</taxon>
        <taxon>Pecora</taxon>
        <taxon>Bovidae</taxon>
        <taxon>Bovinae</taxon>
        <taxon>Bos</taxon>
    </lineage>
</organism>
<dbReference type="Proteomes" id="UP000322234">
    <property type="component" value="Unassembled WGS sequence"/>
</dbReference>
<dbReference type="AlphaFoldDB" id="A0A6B0QV79"/>
<comment type="subunit">
    <text evidence="6">Interacts with TGFBR1.</text>
</comment>